<dbReference type="InterPro" id="IPR007312">
    <property type="entry name" value="Phosphoesterase"/>
</dbReference>
<evidence type="ECO:0000256" key="2">
    <source>
        <dbReference type="SAM" id="MobiDB-lite"/>
    </source>
</evidence>
<reference evidence="4 5" key="1">
    <citation type="journal article" date="2018" name="Nat. Biotechnol.">
        <title>A standardized bacterial taxonomy based on genome phylogeny substantially revises the tree of life.</title>
        <authorList>
            <person name="Parks D.H."/>
            <person name="Chuvochina M."/>
            <person name="Waite D.W."/>
            <person name="Rinke C."/>
            <person name="Skarshewski A."/>
            <person name="Chaumeil P.A."/>
            <person name="Hugenholtz P."/>
        </authorList>
    </citation>
    <scope>NUCLEOTIDE SEQUENCE [LARGE SCALE GENOMIC DNA]</scope>
    <source>
        <strain evidence="4">UBA8781</strain>
    </source>
</reference>
<dbReference type="InterPro" id="IPR004843">
    <property type="entry name" value="Calcineurin-like_PHP"/>
</dbReference>
<evidence type="ECO:0000313" key="5">
    <source>
        <dbReference type="Proteomes" id="UP000264141"/>
    </source>
</evidence>
<feature type="domain" description="Calcineurin-like phosphoesterase" evidence="3">
    <location>
        <begin position="379"/>
        <end position="547"/>
    </location>
</feature>
<dbReference type="GO" id="GO:0016788">
    <property type="term" value="F:hydrolase activity, acting on ester bonds"/>
    <property type="evidence" value="ECO:0007669"/>
    <property type="project" value="InterPro"/>
</dbReference>
<protein>
    <recommendedName>
        <fullName evidence="3">Calcineurin-like phosphoesterase domain-containing protein</fullName>
    </recommendedName>
</protein>
<sequence length="630" mass="68809">MKKSLFSPWIGILITGAALPLLLSACTTWLFPFSTPTSTFEPGCSQPHCQTLTTVPSLPALTHPPTSTPEPVVTPSPTFTLQPTPPPPVPAFEHILWIVLENKDFSQVIGNEKMPFFNRLAAENTLLTNAYAVAHPSLPNYLALIGGDTFGITRNCEDCFMDATSLPDLIEASGRQWKTYQESMPAPCFIGSQGEYAQKHNPFIYFNAIRLNEQRCSSHVVPLDQLTEDLARQNLPDFAFITPNLCHSGHDCDPAEMDAWLQSLFERLFQSGALGEQYLIVLTFDEASGDDSTGCCGLPAKAGGRIATLLISPQARPHFEDSIPYSHYSLLKTISTAWGLPFLGQAASPETEVILAPWLTTEADATLFAGAGDITVCGHPGDDITARLLDQFPEAALFTTGDNSNEEGTPEQYQRCFAPAWGRHLERIHPSPGNHDYQTENGAAYHAFFGPAAGEPGEGYYSYDLAGWHIIALNGNCAAAGGCGPDSPQGQWLQADLAAHPAHCTLAYWHQPRFSSGLHGNSEATLEFWRALYEAHAEIILNGHDHLYERFAPQDPDGNLDAVNGIRQFTVGTGGAFYRPAGPLPAPNSERLILNTFGVLKLTLLEDGYRWRFLPEPGRPYTDQGEGKCH</sequence>
<evidence type="ECO:0000313" key="4">
    <source>
        <dbReference type="EMBL" id="HCE18226.1"/>
    </source>
</evidence>
<keyword evidence="1" id="KW-0378">Hydrolase</keyword>
<dbReference type="Pfam" id="PF04185">
    <property type="entry name" value="Phosphoesterase"/>
    <property type="match status" value="1"/>
</dbReference>
<gene>
    <name evidence="4" type="ORF">DEQ80_10235</name>
</gene>
<dbReference type="InterPro" id="IPR017850">
    <property type="entry name" value="Alkaline_phosphatase_core_sf"/>
</dbReference>
<dbReference type="Gene3D" id="3.60.21.10">
    <property type="match status" value="1"/>
</dbReference>
<organism evidence="4 5">
    <name type="scientific">Anaerolinea thermolimosa</name>
    <dbReference type="NCBI Taxonomy" id="229919"/>
    <lineage>
        <taxon>Bacteria</taxon>
        <taxon>Bacillati</taxon>
        <taxon>Chloroflexota</taxon>
        <taxon>Anaerolineae</taxon>
        <taxon>Anaerolineales</taxon>
        <taxon>Anaerolineaceae</taxon>
        <taxon>Anaerolinea</taxon>
    </lineage>
</organism>
<feature type="region of interest" description="Disordered" evidence="2">
    <location>
        <begin position="64"/>
        <end position="84"/>
    </location>
</feature>
<evidence type="ECO:0000256" key="1">
    <source>
        <dbReference type="ARBA" id="ARBA00022801"/>
    </source>
</evidence>
<comment type="caution">
    <text evidence="4">The sequence shown here is derived from an EMBL/GenBank/DDBJ whole genome shotgun (WGS) entry which is preliminary data.</text>
</comment>
<dbReference type="InterPro" id="IPR029052">
    <property type="entry name" value="Metallo-depent_PP-like"/>
</dbReference>
<dbReference type="GO" id="GO:0009395">
    <property type="term" value="P:phospholipid catabolic process"/>
    <property type="evidence" value="ECO:0007669"/>
    <property type="project" value="TreeGrafter"/>
</dbReference>
<dbReference type="Gene3D" id="3.40.720.10">
    <property type="entry name" value="Alkaline Phosphatase, subunit A"/>
    <property type="match status" value="1"/>
</dbReference>
<accession>A0A3D1JKP9</accession>
<dbReference type="EMBL" id="DPBP01000041">
    <property type="protein sequence ID" value="HCE18226.1"/>
    <property type="molecule type" value="Genomic_DNA"/>
</dbReference>
<dbReference type="PANTHER" id="PTHR31956">
    <property type="entry name" value="NON-SPECIFIC PHOSPHOLIPASE C4-RELATED"/>
    <property type="match status" value="1"/>
</dbReference>
<dbReference type="PROSITE" id="PS51257">
    <property type="entry name" value="PROKAR_LIPOPROTEIN"/>
    <property type="match status" value="1"/>
</dbReference>
<evidence type="ECO:0000259" key="3">
    <source>
        <dbReference type="Pfam" id="PF00149"/>
    </source>
</evidence>
<dbReference type="Proteomes" id="UP000264141">
    <property type="component" value="Unassembled WGS sequence"/>
</dbReference>
<dbReference type="AlphaFoldDB" id="A0A3D1JKP9"/>
<proteinExistence type="predicted"/>
<dbReference type="SUPFAM" id="SSF56300">
    <property type="entry name" value="Metallo-dependent phosphatases"/>
    <property type="match status" value="1"/>
</dbReference>
<dbReference type="SUPFAM" id="SSF53649">
    <property type="entry name" value="Alkaline phosphatase-like"/>
    <property type="match status" value="1"/>
</dbReference>
<dbReference type="STRING" id="229919.GCA_001050195_00244"/>
<dbReference type="PANTHER" id="PTHR31956:SF8">
    <property type="entry name" value="ACID PHOSPHATASE PHOA (AFU_ORTHOLOGUE AFUA_1G03570)"/>
    <property type="match status" value="1"/>
</dbReference>
<dbReference type="Pfam" id="PF00149">
    <property type="entry name" value="Metallophos"/>
    <property type="match status" value="1"/>
</dbReference>
<name>A0A3D1JKP9_9CHLR</name>